<dbReference type="PANTHER" id="PTHR47628:SF1">
    <property type="entry name" value="ALIPHATIC AMIDASE EXPRESSION-REGULATING PROTEIN"/>
    <property type="match status" value="1"/>
</dbReference>
<feature type="domain" description="Leucine-binding protein" evidence="3">
    <location>
        <begin position="8"/>
        <end position="352"/>
    </location>
</feature>
<keyword evidence="2" id="KW-0732">Signal</keyword>
<dbReference type="OrthoDB" id="9803275at2"/>
<name>Q89RC8_BRADU</name>
<dbReference type="CDD" id="cd06331">
    <property type="entry name" value="PBP1_AmiC-like"/>
    <property type="match status" value="1"/>
</dbReference>
<dbReference type="PhylomeDB" id="Q89RC8"/>
<reference evidence="5" key="1">
    <citation type="journal article" date="2002" name="DNA Res.">
        <title>Complete genomic sequence of nitrogen-fixing symbiotic bacterium Bradyrhizobium japonicum USDA110.</title>
        <authorList>
            <person name="Kaneko T."/>
            <person name="Nakamura Y."/>
            <person name="Sato S."/>
            <person name="Minamisawa K."/>
            <person name="Uchiumi T."/>
            <person name="Sasamoto S."/>
            <person name="Watanabe A."/>
            <person name="Idesawa K."/>
            <person name="Iriguchi M."/>
            <person name="Kawashima K."/>
            <person name="Kohara M."/>
            <person name="Matsumoto M."/>
            <person name="Shimpo S."/>
            <person name="Tsuruoka H."/>
            <person name="Wada T."/>
            <person name="Yamada M."/>
            <person name="Tabata S."/>
        </authorList>
    </citation>
    <scope>NUCLEOTIDE SEQUENCE [LARGE SCALE GENOMIC DNA]</scope>
    <source>
        <strain evidence="5">JCM 10833 / BCRC 13528 / IAM 13628 / NBRC 14792 / USDA 110</strain>
    </source>
</reference>
<dbReference type="Gene3D" id="3.40.50.2300">
    <property type="match status" value="2"/>
</dbReference>
<dbReference type="KEGG" id="bja:bll2844"/>
<evidence type="ECO:0000256" key="2">
    <source>
        <dbReference type="ARBA" id="ARBA00022729"/>
    </source>
</evidence>
<gene>
    <name evidence="4" type="ordered locus">bll2844</name>
</gene>
<evidence type="ECO:0000256" key="1">
    <source>
        <dbReference type="ARBA" id="ARBA00010062"/>
    </source>
</evidence>
<dbReference type="InParanoid" id="Q89RC8"/>
<proteinExistence type="inferred from homology"/>
<dbReference type="PANTHER" id="PTHR47628">
    <property type="match status" value="1"/>
</dbReference>
<dbReference type="AlphaFoldDB" id="Q89RC8"/>
<protein>
    <submittedName>
        <fullName evidence="4">Bll2844 protein</fullName>
    </submittedName>
</protein>
<organism evidence="4 5">
    <name type="scientific">Bradyrhizobium diazoefficiens (strain JCM 10833 / BCRC 13528 / IAM 13628 / NBRC 14792 / USDA 110)</name>
    <dbReference type="NCBI Taxonomy" id="224911"/>
    <lineage>
        <taxon>Bacteria</taxon>
        <taxon>Pseudomonadati</taxon>
        <taxon>Pseudomonadota</taxon>
        <taxon>Alphaproteobacteria</taxon>
        <taxon>Hyphomicrobiales</taxon>
        <taxon>Nitrobacteraceae</taxon>
        <taxon>Bradyrhizobium</taxon>
    </lineage>
</organism>
<dbReference type="InterPro" id="IPR028081">
    <property type="entry name" value="Leu-bd"/>
</dbReference>
<dbReference type="eggNOG" id="COG0683">
    <property type="taxonomic scope" value="Bacteria"/>
</dbReference>
<evidence type="ECO:0000259" key="3">
    <source>
        <dbReference type="Pfam" id="PF13458"/>
    </source>
</evidence>
<dbReference type="EMBL" id="BA000040">
    <property type="protein sequence ID" value="BAC48109.1"/>
    <property type="molecule type" value="Genomic_DNA"/>
</dbReference>
<dbReference type="PATRIC" id="fig|224911.5.peg.2827"/>
<sequence length="382" mass="41380">MSAMTQASIKVGMIAEETGALSFMGRANANVARMVVDEINANGGLLGRKIELYLEDGATTDAVAEAKAAKLVLQDKVDVIFGGIYSSTRQAIKGPAVVKGRTLYIYPEQYEGQECDPLIFCTGPVPAQQLDPLIPWLMHKTGARTFYLPSADYIWPHVMNERVRRLVTANGGSIVGEKYHPLDHMEYDETVARIMSSGAEVVFNTIVPPGVVPFFAQLHNAGFQDRGGQLICTYFDENLLGLLPAPHVEGLYGCLDFYQNVSDPFSKTLLGAYDKRYPGKEQFTGGSACSGLYRGIKLWAAAVNEAGSLRQKDVIAALDHAGIAEGPGGPAEMVPGQHHVRMNMYIARAKSGRFEIVESLGPIAPDEAMVPSVAEFGRRPIA</sequence>
<comment type="similarity">
    <text evidence="1">Belongs to the leucine-binding protein family.</text>
</comment>
<dbReference type="HOGENOM" id="CLU_027128_1_1_5"/>
<dbReference type="Proteomes" id="UP000002526">
    <property type="component" value="Chromosome"/>
</dbReference>
<accession>Q89RC8</accession>
<dbReference type="SUPFAM" id="SSF53822">
    <property type="entry name" value="Periplasmic binding protein-like I"/>
    <property type="match status" value="1"/>
</dbReference>
<dbReference type="STRING" id="224911.AAV28_11230"/>
<evidence type="ECO:0000313" key="5">
    <source>
        <dbReference type="Proteomes" id="UP000002526"/>
    </source>
</evidence>
<keyword evidence="5" id="KW-1185">Reference proteome</keyword>
<dbReference type="Pfam" id="PF13458">
    <property type="entry name" value="Peripla_BP_6"/>
    <property type="match status" value="1"/>
</dbReference>
<dbReference type="EnsemblBacteria" id="BAC48109">
    <property type="protein sequence ID" value="BAC48109"/>
    <property type="gene ID" value="BAC48109"/>
</dbReference>
<evidence type="ECO:0000313" key="4">
    <source>
        <dbReference type="EMBL" id="BAC48109.1"/>
    </source>
</evidence>
<dbReference type="InterPro" id="IPR028082">
    <property type="entry name" value="Peripla_BP_I"/>
</dbReference>